<keyword evidence="2" id="KW-1185">Reference proteome</keyword>
<organism evidence="1 2">
    <name type="scientific">Ooceraea biroi</name>
    <name type="common">Clonal raider ant</name>
    <name type="synonym">Cerapachys biroi</name>
    <dbReference type="NCBI Taxonomy" id="2015173"/>
    <lineage>
        <taxon>Eukaryota</taxon>
        <taxon>Metazoa</taxon>
        <taxon>Ecdysozoa</taxon>
        <taxon>Arthropoda</taxon>
        <taxon>Hexapoda</taxon>
        <taxon>Insecta</taxon>
        <taxon>Pterygota</taxon>
        <taxon>Neoptera</taxon>
        <taxon>Endopterygota</taxon>
        <taxon>Hymenoptera</taxon>
        <taxon>Apocrita</taxon>
        <taxon>Aculeata</taxon>
        <taxon>Formicoidea</taxon>
        <taxon>Formicidae</taxon>
        <taxon>Dorylinae</taxon>
        <taxon>Ooceraea</taxon>
    </lineage>
</organism>
<evidence type="ECO:0000313" key="1">
    <source>
        <dbReference type="EMBL" id="EZA55106.1"/>
    </source>
</evidence>
<name>A0A026WHI9_OOCBI</name>
<dbReference type="AlphaFoldDB" id="A0A026WHI9"/>
<sequence>MNIYRERKLEERRRKVEESKSTKEYKRWKTEGRARYLDQKGKGRKIKTIARFRCGNKWKGNRYWEEESRKTYRLCGEKEET</sequence>
<dbReference type="Proteomes" id="UP000053097">
    <property type="component" value="Unassembled WGS sequence"/>
</dbReference>
<evidence type="ECO:0000313" key="2">
    <source>
        <dbReference type="Proteomes" id="UP000053097"/>
    </source>
</evidence>
<protein>
    <submittedName>
        <fullName evidence="1">Uncharacterized protein</fullName>
    </submittedName>
</protein>
<dbReference type="EMBL" id="KK107228">
    <property type="protein sequence ID" value="EZA55106.1"/>
    <property type="molecule type" value="Genomic_DNA"/>
</dbReference>
<gene>
    <name evidence="1" type="ORF">X777_05361</name>
</gene>
<reference evidence="1 2" key="1">
    <citation type="journal article" date="2014" name="Curr. Biol.">
        <title>The genome of the clonal raider ant Cerapachys biroi.</title>
        <authorList>
            <person name="Oxley P.R."/>
            <person name="Ji L."/>
            <person name="Fetter-Pruneda I."/>
            <person name="McKenzie S.K."/>
            <person name="Li C."/>
            <person name="Hu H."/>
            <person name="Zhang G."/>
            <person name="Kronauer D.J."/>
        </authorList>
    </citation>
    <scope>NUCLEOTIDE SEQUENCE [LARGE SCALE GENOMIC DNA]</scope>
</reference>
<dbReference type="OrthoDB" id="7684827at2759"/>
<dbReference type="OMA" id="MIARFRC"/>
<proteinExistence type="predicted"/>
<accession>A0A026WHI9</accession>